<dbReference type="GO" id="GO:0003743">
    <property type="term" value="F:translation initiation factor activity"/>
    <property type="evidence" value="ECO:0007669"/>
    <property type="project" value="UniProtKB-KW"/>
</dbReference>
<sequence length="221" mass="25888">MFRRCGTRSLKLKVASECRNVFYHNKKQETTEITVVLVGMDRSVVYKALYRTWVLWVLEPPTPDMNLTWEERLRTVMTIGVMHELWKLQDDLVPITHSPMGTEYFFCVRDVSPKWEDPKNLNGGRWSTTIRYNVSPHKIWEIWMQLITMLVREEFNSDVAVVGYAKRATGVKLTIWLMSGRDIPQTGCLIRRTLGEHAGQLRYLEHANFVQHANRPSHIID</sequence>
<reference evidence="2 3" key="1">
    <citation type="submission" date="2024-07" db="EMBL/GenBank/DDBJ databases">
        <title>Chromosome-level genome assembly of the water stick insect Ranatra chinensis (Heteroptera: Nepidae).</title>
        <authorList>
            <person name="Liu X."/>
        </authorList>
    </citation>
    <scope>NUCLEOTIDE SEQUENCE [LARGE SCALE GENOMIC DNA]</scope>
    <source>
        <strain evidence="2">Cailab_2021Rc</strain>
        <tissue evidence="2">Muscle</tissue>
    </source>
</reference>
<evidence type="ECO:0000256" key="1">
    <source>
        <dbReference type="RuleBase" id="RU004374"/>
    </source>
</evidence>
<keyword evidence="1" id="KW-0694">RNA-binding</keyword>
<accession>A0ABD0XSF5</accession>
<dbReference type="EMBL" id="JBFDAA010000023">
    <property type="protein sequence ID" value="KAL1110111.1"/>
    <property type="molecule type" value="Genomic_DNA"/>
</dbReference>
<protein>
    <recommendedName>
        <fullName evidence="4">Eukaryotic translation initiation factor 4E</fullName>
    </recommendedName>
</protein>
<dbReference type="InterPro" id="IPR023398">
    <property type="entry name" value="TIF_eIF4e-like"/>
</dbReference>
<comment type="similarity">
    <text evidence="1">Belongs to the eukaryotic initiation factor 4E family.</text>
</comment>
<dbReference type="Gene3D" id="3.30.760.10">
    <property type="entry name" value="RNA Cap, Translation Initiation Factor Eif4e"/>
    <property type="match status" value="1"/>
</dbReference>
<comment type="caution">
    <text evidence="2">The sequence shown here is derived from an EMBL/GenBank/DDBJ whole genome shotgun (WGS) entry which is preliminary data.</text>
</comment>
<dbReference type="Proteomes" id="UP001558652">
    <property type="component" value="Unassembled WGS sequence"/>
</dbReference>
<dbReference type="SUPFAM" id="SSF55418">
    <property type="entry name" value="eIF4e-like"/>
    <property type="match status" value="1"/>
</dbReference>
<evidence type="ECO:0008006" key="4">
    <source>
        <dbReference type="Google" id="ProtNLM"/>
    </source>
</evidence>
<dbReference type="AlphaFoldDB" id="A0ABD0XSF5"/>
<name>A0ABD0XSF5_9HEMI</name>
<keyword evidence="1" id="KW-0396">Initiation factor</keyword>
<gene>
    <name evidence="2" type="ORF">AAG570_008188</name>
</gene>
<evidence type="ECO:0000313" key="3">
    <source>
        <dbReference type="Proteomes" id="UP001558652"/>
    </source>
</evidence>
<evidence type="ECO:0000313" key="2">
    <source>
        <dbReference type="EMBL" id="KAL1110111.1"/>
    </source>
</evidence>
<dbReference type="PANTHER" id="PTHR11960">
    <property type="entry name" value="EUKARYOTIC TRANSLATION INITIATION FACTOR 4E RELATED"/>
    <property type="match status" value="1"/>
</dbReference>
<keyword evidence="3" id="KW-1185">Reference proteome</keyword>
<keyword evidence="1" id="KW-0648">Protein biosynthesis</keyword>
<organism evidence="2 3">
    <name type="scientific">Ranatra chinensis</name>
    <dbReference type="NCBI Taxonomy" id="642074"/>
    <lineage>
        <taxon>Eukaryota</taxon>
        <taxon>Metazoa</taxon>
        <taxon>Ecdysozoa</taxon>
        <taxon>Arthropoda</taxon>
        <taxon>Hexapoda</taxon>
        <taxon>Insecta</taxon>
        <taxon>Pterygota</taxon>
        <taxon>Neoptera</taxon>
        <taxon>Paraneoptera</taxon>
        <taxon>Hemiptera</taxon>
        <taxon>Heteroptera</taxon>
        <taxon>Panheteroptera</taxon>
        <taxon>Nepomorpha</taxon>
        <taxon>Nepidae</taxon>
        <taxon>Ranatrinae</taxon>
        <taxon>Ranatra</taxon>
    </lineage>
</organism>
<proteinExistence type="inferred from homology"/>
<dbReference type="GO" id="GO:0003723">
    <property type="term" value="F:RNA binding"/>
    <property type="evidence" value="ECO:0007669"/>
    <property type="project" value="UniProtKB-KW"/>
</dbReference>
<dbReference type="Pfam" id="PF01652">
    <property type="entry name" value="IF4E"/>
    <property type="match status" value="1"/>
</dbReference>
<dbReference type="InterPro" id="IPR001040">
    <property type="entry name" value="TIF_eIF_4E"/>
</dbReference>